<dbReference type="AlphaFoldDB" id="A0A820PB53"/>
<gene>
    <name evidence="3" type="ORF">UXM345_LOCUS38229</name>
    <name evidence="2" type="ORF">XDN619_LOCUS27749</name>
</gene>
<dbReference type="PANTHER" id="PTHR46599:SF3">
    <property type="entry name" value="PIGGYBAC TRANSPOSABLE ELEMENT-DERIVED PROTEIN 4"/>
    <property type="match status" value="1"/>
</dbReference>
<evidence type="ECO:0000313" key="3">
    <source>
        <dbReference type="EMBL" id="CAF4401767.1"/>
    </source>
</evidence>
<name>A0A820PB53_9BILA</name>
<dbReference type="PANTHER" id="PTHR46599">
    <property type="entry name" value="PIGGYBAC TRANSPOSABLE ELEMENT-DERIVED PROTEIN 4"/>
    <property type="match status" value="1"/>
</dbReference>
<feature type="domain" description="PiggyBac transposable element-derived protein 4 C-terminal zinc-finger" evidence="1">
    <location>
        <begin position="71"/>
        <end position="118"/>
    </location>
</feature>
<organism evidence="3 4">
    <name type="scientific">Rotaria magnacalcarata</name>
    <dbReference type="NCBI Taxonomy" id="392030"/>
    <lineage>
        <taxon>Eukaryota</taxon>
        <taxon>Metazoa</taxon>
        <taxon>Spiralia</taxon>
        <taxon>Gnathifera</taxon>
        <taxon>Rotifera</taxon>
        <taxon>Eurotatoria</taxon>
        <taxon>Bdelloidea</taxon>
        <taxon>Philodinida</taxon>
        <taxon>Philodinidae</taxon>
        <taxon>Rotaria</taxon>
    </lineage>
</organism>
<sequence length="123" mass="14229">DLALWNGYIIYTKTGGNMSPLKFRLSLIQEMIQKYWDENVSLPMGRPRTSFPMHRLSGKHFPEAIPASEKKRCHMKRCVVCAKLEDPATGKKIRRETRYQCDSCNVALCVLGCFRLYHPEAHI</sequence>
<dbReference type="Pfam" id="PF13842">
    <property type="entry name" value="zf-Tnp_2"/>
    <property type="match status" value="1"/>
</dbReference>
<evidence type="ECO:0000313" key="2">
    <source>
        <dbReference type="EMBL" id="CAF2146085.1"/>
    </source>
</evidence>
<evidence type="ECO:0000313" key="4">
    <source>
        <dbReference type="Proteomes" id="UP000663842"/>
    </source>
</evidence>
<dbReference type="InterPro" id="IPR032718">
    <property type="entry name" value="PGBD4_Znf_C"/>
</dbReference>
<comment type="caution">
    <text evidence="3">The sequence shown here is derived from an EMBL/GenBank/DDBJ whole genome shotgun (WGS) entry which is preliminary data.</text>
</comment>
<accession>A0A820PB53</accession>
<dbReference type="Proteomes" id="UP000663887">
    <property type="component" value="Unassembled WGS sequence"/>
</dbReference>
<dbReference type="Proteomes" id="UP000663842">
    <property type="component" value="Unassembled WGS sequence"/>
</dbReference>
<protein>
    <recommendedName>
        <fullName evidence="1">PiggyBac transposable element-derived protein 4 C-terminal zinc-finger domain-containing protein</fullName>
    </recommendedName>
</protein>
<reference evidence="3" key="1">
    <citation type="submission" date="2021-02" db="EMBL/GenBank/DDBJ databases">
        <authorList>
            <person name="Nowell W R."/>
        </authorList>
    </citation>
    <scope>NUCLEOTIDE SEQUENCE</scope>
</reference>
<dbReference type="EMBL" id="CAJOBF010025033">
    <property type="protein sequence ID" value="CAF4401767.1"/>
    <property type="molecule type" value="Genomic_DNA"/>
</dbReference>
<feature type="non-terminal residue" evidence="3">
    <location>
        <position position="1"/>
    </location>
</feature>
<evidence type="ECO:0000259" key="1">
    <source>
        <dbReference type="Pfam" id="PF13842"/>
    </source>
</evidence>
<proteinExistence type="predicted"/>
<dbReference type="EMBL" id="CAJNRG010013169">
    <property type="protein sequence ID" value="CAF2146085.1"/>
    <property type="molecule type" value="Genomic_DNA"/>
</dbReference>